<organism evidence="3 4">
    <name type="scientific">Paraburkholderia edwinii</name>
    <dbReference type="NCBI Taxonomy" id="2861782"/>
    <lineage>
        <taxon>Bacteria</taxon>
        <taxon>Pseudomonadati</taxon>
        <taxon>Pseudomonadota</taxon>
        <taxon>Betaproteobacteria</taxon>
        <taxon>Burkholderiales</taxon>
        <taxon>Burkholderiaceae</taxon>
        <taxon>Paraburkholderia</taxon>
    </lineage>
</organism>
<accession>A0ABX8UY63</accession>
<feature type="transmembrane region" description="Helical" evidence="2">
    <location>
        <begin position="44"/>
        <end position="65"/>
    </location>
</feature>
<reference evidence="3 4" key="1">
    <citation type="submission" date="2021-07" db="EMBL/GenBank/DDBJ databases">
        <title>Paraburkholderia edwinii protects Aspergillus sp. from phenazines by acting as a toxin sponge.</title>
        <authorList>
            <person name="Dahlstrom K.M."/>
            <person name="Newman D.K."/>
        </authorList>
    </citation>
    <scope>NUCLEOTIDE SEQUENCE [LARGE SCALE GENOMIC DNA]</scope>
    <source>
        <strain evidence="3 4">Pe01</strain>
    </source>
</reference>
<dbReference type="EMBL" id="CP080096">
    <property type="protein sequence ID" value="QYD73576.1"/>
    <property type="molecule type" value="Genomic_DNA"/>
</dbReference>
<evidence type="ECO:0000313" key="3">
    <source>
        <dbReference type="EMBL" id="QYD73576.1"/>
    </source>
</evidence>
<keyword evidence="2" id="KW-0812">Transmembrane</keyword>
<evidence type="ECO:0000256" key="2">
    <source>
        <dbReference type="SAM" id="Phobius"/>
    </source>
</evidence>
<keyword evidence="2" id="KW-0472">Membrane</keyword>
<dbReference type="RefSeq" id="WP_219803431.1">
    <property type="nucleotide sequence ID" value="NZ_CP080096.1"/>
</dbReference>
<sequence length="71" mass="7840">MTSESDHAGSTPISTQIADHERFGTPDDRARMTEMMTGYRVTQIVSLAAAYSLTEHMSATVALLIRRRARA</sequence>
<dbReference type="Proteomes" id="UP000826462">
    <property type="component" value="Chromosome 2"/>
</dbReference>
<evidence type="ECO:0000313" key="4">
    <source>
        <dbReference type="Proteomes" id="UP000826462"/>
    </source>
</evidence>
<keyword evidence="2" id="KW-1133">Transmembrane helix</keyword>
<proteinExistence type="predicted"/>
<keyword evidence="4" id="KW-1185">Reference proteome</keyword>
<gene>
    <name evidence="3" type="ORF">KZJ38_28585</name>
</gene>
<evidence type="ECO:0000256" key="1">
    <source>
        <dbReference type="SAM" id="MobiDB-lite"/>
    </source>
</evidence>
<protein>
    <submittedName>
        <fullName evidence="3">Uncharacterized protein</fullName>
    </submittedName>
</protein>
<feature type="region of interest" description="Disordered" evidence="1">
    <location>
        <begin position="1"/>
        <end position="21"/>
    </location>
</feature>
<name>A0ABX8UY63_9BURK</name>